<dbReference type="HOGENOM" id="CLU_042188_0_0_1"/>
<organism evidence="2 3">
    <name type="scientific">Sphaerobolus stellatus (strain SS14)</name>
    <dbReference type="NCBI Taxonomy" id="990650"/>
    <lineage>
        <taxon>Eukaryota</taxon>
        <taxon>Fungi</taxon>
        <taxon>Dikarya</taxon>
        <taxon>Basidiomycota</taxon>
        <taxon>Agaricomycotina</taxon>
        <taxon>Agaricomycetes</taxon>
        <taxon>Phallomycetidae</taxon>
        <taxon>Geastrales</taxon>
        <taxon>Sphaerobolaceae</taxon>
        <taxon>Sphaerobolus</taxon>
    </lineage>
</organism>
<dbReference type="EMBL" id="KN837150">
    <property type="protein sequence ID" value="KIJ39687.1"/>
    <property type="molecule type" value="Genomic_DNA"/>
</dbReference>
<dbReference type="Proteomes" id="UP000054279">
    <property type="component" value="Unassembled WGS sequence"/>
</dbReference>
<evidence type="ECO:0000313" key="2">
    <source>
        <dbReference type="EMBL" id="KIJ39687.1"/>
    </source>
</evidence>
<evidence type="ECO:0000256" key="1">
    <source>
        <dbReference type="SAM" id="MobiDB-lite"/>
    </source>
</evidence>
<feature type="compositionally biased region" description="Basic and acidic residues" evidence="1">
    <location>
        <begin position="150"/>
        <end position="161"/>
    </location>
</feature>
<protein>
    <submittedName>
        <fullName evidence="2">Uncharacterized protein</fullName>
    </submittedName>
</protein>
<gene>
    <name evidence="2" type="ORF">M422DRAFT_257515</name>
</gene>
<sequence length="185" mass="20419">MSVGAAPSHHTVPTLTELSGFLHNKHGNTIRGKGSFGEVIQGQAGGELDDGLEVMITPSITSGIENNIPPIANVMRSKSSKIPVEDSLIKMSTHRPSPAPAVEVEKNSPIFDDRKHPYNLSHGWERTRTVDKVLHRNLPNNNLNTGDSSNEIKEDREHPDIPQRQGEQYIDQDGYVLTRKEGNTE</sequence>
<keyword evidence="3" id="KW-1185">Reference proteome</keyword>
<name>A0A0C9VE54_SPHS4</name>
<proteinExistence type="predicted"/>
<feature type="compositionally biased region" description="Polar residues" evidence="1">
    <location>
        <begin position="138"/>
        <end position="149"/>
    </location>
</feature>
<accession>A0A0C9VE54</accession>
<reference evidence="2 3" key="1">
    <citation type="submission" date="2014-06" db="EMBL/GenBank/DDBJ databases">
        <title>Evolutionary Origins and Diversification of the Mycorrhizal Mutualists.</title>
        <authorList>
            <consortium name="DOE Joint Genome Institute"/>
            <consortium name="Mycorrhizal Genomics Consortium"/>
            <person name="Kohler A."/>
            <person name="Kuo A."/>
            <person name="Nagy L.G."/>
            <person name="Floudas D."/>
            <person name="Copeland A."/>
            <person name="Barry K.W."/>
            <person name="Cichocki N."/>
            <person name="Veneault-Fourrey C."/>
            <person name="LaButti K."/>
            <person name="Lindquist E.A."/>
            <person name="Lipzen A."/>
            <person name="Lundell T."/>
            <person name="Morin E."/>
            <person name="Murat C."/>
            <person name="Riley R."/>
            <person name="Ohm R."/>
            <person name="Sun H."/>
            <person name="Tunlid A."/>
            <person name="Henrissat B."/>
            <person name="Grigoriev I.V."/>
            <person name="Hibbett D.S."/>
            <person name="Martin F."/>
        </authorList>
    </citation>
    <scope>NUCLEOTIDE SEQUENCE [LARGE SCALE GENOMIC DNA]</scope>
    <source>
        <strain evidence="2 3">SS14</strain>
    </source>
</reference>
<feature type="region of interest" description="Disordered" evidence="1">
    <location>
        <begin position="136"/>
        <end position="185"/>
    </location>
</feature>
<evidence type="ECO:0000313" key="3">
    <source>
        <dbReference type="Proteomes" id="UP000054279"/>
    </source>
</evidence>
<dbReference type="AlphaFoldDB" id="A0A0C9VE54"/>